<reference evidence="1 2" key="1">
    <citation type="submission" date="2018-02" db="EMBL/GenBank/DDBJ databases">
        <title>The genomes of Aspergillus section Nigri reveals drivers in fungal speciation.</title>
        <authorList>
            <consortium name="DOE Joint Genome Institute"/>
            <person name="Vesth T.C."/>
            <person name="Nybo J."/>
            <person name="Theobald S."/>
            <person name="Brandl J."/>
            <person name="Frisvad J.C."/>
            <person name="Nielsen K.F."/>
            <person name="Lyhne E.K."/>
            <person name="Kogle M.E."/>
            <person name="Kuo A."/>
            <person name="Riley R."/>
            <person name="Clum A."/>
            <person name="Nolan M."/>
            <person name="Lipzen A."/>
            <person name="Salamov A."/>
            <person name="Henrissat B."/>
            <person name="Wiebenga A."/>
            <person name="De vries R.P."/>
            <person name="Grigoriev I.V."/>
            <person name="Mortensen U.H."/>
            <person name="Andersen M.R."/>
            <person name="Baker S.E."/>
        </authorList>
    </citation>
    <scope>NUCLEOTIDE SEQUENCE [LARGE SCALE GENOMIC DNA]</scope>
    <source>
        <strain evidence="1 2">CBS 313.89</strain>
    </source>
</reference>
<name>A0A8G1RRY3_9EURO</name>
<keyword evidence="2" id="KW-1185">Reference proteome</keyword>
<protein>
    <submittedName>
        <fullName evidence="1">Uncharacterized protein</fullName>
    </submittedName>
</protein>
<gene>
    <name evidence="1" type="ORF">BO72DRAFT_163101</name>
</gene>
<dbReference type="AlphaFoldDB" id="A0A8G1RRY3"/>
<dbReference type="GeneID" id="63856660"/>
<dbReference type="VEuPathDB" id="FungiDB:BO72DRAFT_163101"/>
<dbReference type="EMBL" id="KZ824655">
    <property type="protein sequence ID" value="RAK75621.1"/>
    <property type="molecule type" value="Genomic_DNA"/>
</dbReference>
<evidence type="ECO:0000313" key="2">
    <source>
        <dbReference type="Proteomes" id="UP000249789"/>
    </source>
</evidence>
<proteinExistence type="predicted"/>
<dbReference type="Proteomes" id="UP000249789">
    <property type="component" value="Unassembled WGS sequence"/>
</dbReference>
<sequence>MMETRKGMRGEDQRGKGQTWSSNLKRVGWLVGSRGCVRQSEMPVSLLQRTMGLRHSTICLFPLGMLLPPSPSLSLFSPSTPVQYLRDESLNFFAFSFSFPFSSSPLSPSHSNPTFGAKICHFRGGCGGGGGEEAEVGAHDMHIPSRENQPGRLNLELQPMGSSGRTQNIFSTSSSLPLIGVLSATHGRLDLHSPIHSLTHLLHSLSLYSPLSLSYSLVALSQMNRYS</sequence>
<evidence type="ECO:0000313" key="1">
    <source>
        <dbReference type="EMBL" id="RAK75621.1"/>
    </source>
</evidence>
<organism evidence="1 2">
    <name type="scientific">Aspergillus fijiensis CBS 313.89</name>
    <dbReference type="NCBI Taxonomy" id="1448319"/>
    <lineage>
        <taxon>Eukaryota</taxon>
        <taxon>Fungi</taxon>
        <taxon>Dikarya</taxon>
        <taxon>Ascomycota</taxon>
        <taxon>Pezizomycotina</taxon>
        <taxon>Eurotiomycetes</taxon>
        <taxon>Eurotiomycetidae</taxon>
        <taxon>Eurotiales</taxon>
        <taxon>Aspergillaceae</taxon>
        <taxon>Aspergillus</taxon>
    </lineage>
</organism>
<accession>A0A8G1RRY3</accession>
<dbReference type="RefSeq" id="XP_040799631.1">
    <property type="nucleotide sequence ID" value="XM_040939327.1"/>
</dbReference>